<dbReference type="GO" id="GO:0008270">
    <property type="term" value="F:zinc ion binding"/>
    <property type="evidence" value="ECO:0007669"/>
    <property type="project" value="UniProtKB-KW"/>
</dbReference>
<dbReference type="EMBL" id="DS232664">
    <property type="protein sequence ID" value="EDS44558.1"/>
    <property type="molecule type" value="Genomic_DNA"/>
</dbReference>
<feature type="region of interest" description="Disordered" evidence="8">
    <location>
        <begin position="96"/>
        <end position="120"/>
    </location>
</feature>
<evidence type="ECO:0000256" key="2">
    <source>
        <dbReference type="ARBA" id="ARBA00022723"/>
    </source>
</evidence>
<evidence type="ECO:0000256" key="6">
    <source>
        <dbReference type="ARBA" id="ARBA00023242"/>
    </source>
</evidence>
<dbReference type="PANTHER" id="PTHR24394">
    <property type="entry name" value="ZINC FINGER PROTEIN"/>
    <property type="match status" value="1"/>
</dbReference>
<evidence type="ECO:0000313" key="11">
    <source>
        <dbReference type="EnsemblMetazoa" id="CPIJ017056-PA"/>
    </source>
</evidence>
<evidence type="ECO:0000256" key="1">
    <source>
        <dbReference type="ARBA" id="ARBA00004123"/>
    </source>
</evidence>
<keyword evidence="5" id="KW-0862">Zinc</keyword>
<dbReference type="PANTHER" id="PTHR24394:SF29">
    <property type="entry name" value="MYONEURIN"/>
    <property type="match status" value="1"/>
</dbReference>
<evidence type="ECO:0000256" key="3">
    <source>
        <dbReference type="ARBA" id="ARBA00022737"/>
    </source>
</evidence>
<evidence type="ECO:0000256" key="4">
    <source>
        <dbReference type="ARBA" id="ARBA00022771"/>
    </source>
</evidence>
<dbReference type="Pfam" id="PF13912">
    <property type="entry name" value="zf-C2H2_6"/>
    <property type="match status" value="1"/>
</dbReference>
<keyword evidence="6" id="KW-0539">Nucleus</keyword>
<dbReference type="SUPFAM" id="SSF57667">
    <property type="entry name" value="beta-beta-alpha zinc fingers"/>
    <property type="match status" value="5"/>
</dbReference>
<dbReference type="eggNOG" id="KOG1721">
    <property type="taxonomic scope" value="Eukaryota"/>
</dbReference>
<name>B0XBZ5_CULQU</name>
<keyword evidence="2" id="KW-0479">Metal-binding</keyword>
<gene>
    <name evidence="11" type="primary">6050585</name>
    <name evidence="10" type="ORF">CpipJ_CPIJ017056</name>
</gene>
<accession>B0XBZ5</accession>
<keyword evidence="12" id="KW-1185">Reference proteome</keyword>
<feature type="compositionally biased region" description="Polar residues" evidence="8">
    <location>
        <begin position="101"/>
        <end position="113"/>
    </location>
</feature>
<dbReference type="AlphaFoldDB" id="B0XBZ5"/>
<dbReference type="VEuPathDB" id="VectorBase:CPIJ017056"/>
<dbReference type="FunFam" id="3.30.160.60:FF:000557">
    <property type="entry name" value="zinc finger and SCAN domain-containing protein 29"/>
    <property type="match status" value="1"/>
</dbReference>
<comment type="subcellular location">
    <subcellularLocation>
        <location evidence="1">Nucleus</location>
    </subcellularLocation>
</comment>
<feature type="domain" description="C2H2-type" evidence="9">
    <location>
        <begin position="303"/>
        <end position="330"/>
    </location>
</feature>
<dbReference type="SMART" id="SM00355">
    <property type="entry name" value="ZnF_C2H2"/>
    <property type="match status" value="10"/>
</dbReference>
<feature type="domain" description="C2H2-type" evidence="9">
    <location>
        <begin position="216"/>
        <end position="244"/>
    </location>
</feature>
<dbReference type="GO" id="GO:0000981">
    <property type="term" value="F:DNA-binding transcription factor activity, RNA polymerase II-specific"/>
    <property type="evidence" value="ECO:0007669"/>
    <property type="project" value="TreeGrafter"/>
</dbReference>
<dbReference type="FunFam" id="3.30.160.60:FF:001818">
    <property type="entry name" value="GDNF-inducible zinc finger protein 1 isoform X1"/>
    <property type="match status" value="1"/>
</dbReference>
<keyword evidence="4 7" id="KW-0863">Zinc-finger</keyword>
<dbReference type="InterPro" id="IPR013087">
    <property type="entry name" value="Znf_C2H2_type"/>
</dbReference>
<keyword evidence="3" id="KW-0677">Repeat</keyword>
<evidence type="ECO:0000256" key="7">
    <source>
        <dbReference type="PROSITE-ProRule" id="PRU00042"/>
    </source>
</evidence>
<protein>
    <submittedName>
        <fullName evidence="10 11">Zinc finger protein</fullName>
    </submittedName>
</protein>
<feature type="domain" description="C2H2-type" evidence="9">
    <location>
        <begin position="331"/>
        <end position="358"/>
    </location>
</feature>
<dbReference type="GO" id="GO:0005634">
    <property type="term" value="C:nucleus"/>
    <property type="evidence" value="ECO:0007669"/>
    <property type="project" value="UniProtKB-SubCell"/>
</dbReference>
<feature type="domain" description="C2H2-type" evidence="9">
    <location>
        <begin position="426"/>
        <end position="454"/>
    </location>
</feature>
<organism>
    <name type="scientific">Culex quinquefasciatus</name>
    <name type="common">Southern house mosquito</name>
    <name type="synonym">Culex pungens</name>
    <dbReference type="NCBI Taxonomy" id="7176"/>
    <lineage>
        <taxon>Eukaryota</taxon>
        <taxon>Metazoa</taxon>
        <taxon>Ecdysozoa</taxon>
        <taxon>Arthropoda</taxon>
        <taxon>Hexapoda</taxon>
        <taxon>Insecta</taxon>
        <taxon>Pterygota</taxon>
        <taxon>Neoptera</taxon>
        <taxon>Endopterygota</taxon>
        <taxon>Diptera</taxon>
        <taxon>Nematocera</taxon>
        <taxon>Culicoidea</taxon>
        <taxon>Culicidae</taxon>
        <taxon>Culicinae</taxon>
        <taxon>Culicini</taxon>
        <taxon>Culex</taxon>
        <taxon>Culex</taxon>
    </lineage>
</organism>
<reference evidence="11" key="2">
    <citation type="submission" date="2020-05" db="UniProtKB">
        <authorList>
            <consortium name="EnsemblMetazoa"/>
        </authorList>
    </citation>
    <scope>IDENTIFICATION</scope>
    <source>
        <strain evidence="11">JHB</strain>
    </source>
</reference>
<feature type="domain" description="C2H2-type" evidence="9">
    <location>
        <begin position="387"/>
        <end position="410"/>
    </location>
</feature>
<dbReference type="InterPro" id="IPR036236">
    <property type="entry name" value="Znf_C2H2_sf"/>
</dbReference>
<evidence type="ECO:0000313" key="12">
    <source>
        <dbReference type="Proteomes" id="UP000002320"/>
    </source>
</evidence>
<dbReference type="Gene3D" id="3.30.160.60">
    <property type="entry name" value="Classic Zinc Finger"/>
    <property type="match status" value="9"/>
</dbReference>
<dbReference type="InParanoid" id="B0XBZ5"/>
<evidence type="ECO:0000256" key="5">
    <source>
        <dbReference type="ARBA" id="ARBA00022833"/>
    </source>
</evidence>
<feature type="domain" description="C2H2-type" evidence="9">
    <location>
        <begin position="275"/>
        <end position="302"/>
    </location>
</feature>
<sequence length="539" mass="60862">MVRTRCRLYLVYVPHTVEYTPAVQFSTLEYATVEVVSDVRVPPDGSVASPLNLLLDDEPMAGNAVLQQLKVAKRSADLAFGEDALEVTMEREDSWSDRDSFSLSIETTPTSSPHFHLRESSPPLVEPFACLDRVPLKIIQDQDSLLADDDSRTSSIDEGIGLSTTDDSGDDLNNNSHNQNNCREEEDEEGDGAEKDINSALIKSKKKRKTSGNKSYQCEICEEIFGKKKLLREHLDRRHPGQVLSSHRCGICFKSFKLRSNLRQHVRIHTGERPFRCDICGKTFVQGSALTVHKELHKERKEYSCGVCKKDFKSKFAFKKHEKVHSGLRPFICDVCGKSFTQSCNLKAHLQLHSGNHAFKCGTCFKTFRFKSHYEDHLMTHTKEKKYSCGKCGRNFAYKNSYQRHMQHIHRIDGDDDDDNGRSQQHQCGVCGKTFPKLSHLTFHKKASHRKGSSLICEICGLVFQKEATLVRHNETVHGCSSASSSSSSPLPSQRLFKCVICSKSFDEECQLTTHFKLHEADDCPFQCGMCGILNLNQA</sequence>
<dbReference type="PROSITE" id="PS00028">
    <property type="entry name" value="ZINC_FINGER_C2H2_1"/>
    <property type="match status" value="10"/>
</dbReference>
<proteinExistence type="predicted"/>
<reference evidence="10" key="1">
    <citation type="submission" date="2007-03" db="EMBL/GenBank/DDBJ databases">
        <title>Annotation of Culex pipiens quinquefasciatus.</title>
        <authorList>
            <consortium name="The Broad Institute Genome Sequencing Platform"/>
            <person name="Atkinson P.W."/>
            <person name="Hemingway J."/>
            <person name="Christensen B.M."/>
            <person name="Higgs S."/>
            <person name="Kodira C."/>
            <person name="Hannick L."/>
            <person name="Megy K."/>
            <person name="O'Leary S."/>
            <person name="Pearson M."/>
            <person name="Haas B.J."/>
            <person name="Mauceli E."/>
            <person name="Wortman J.R."/>
            <person name="Lee N.H."/>
            <person name="Guigo R."/>
            <person name="Stanke M."/>
            <person name="Alvarado L."/>
            <person name="Amedeo P."/>
            <person name="Antoine C.H."/>
            <person name="Arensburger P."/>
            <person name="Bidwell S.L."/>
            <person name="Crawford M."/>
            <person name="Camaro F."/>
            <person name="Devon K."/>
            <person name="Engels R."/>
            <person name="Hammond M."/>
            <person name="Howarth C."/>
            <person name="Koehrsen M."/>
            <person name="Lawson D."/>
            <person name="Montgomery P."/>
            <person name="Nene V."/>
            <person name="Nusbaum C."/>
            <person name="Puiu D."/>
            <person name="Romero-Severson J."/>
            <person name="Severson D.W."/>
            <person name="Shumway M."/>
            <person name="Sisk P."/>
            <person name="Stolte C."/>
            <person name="Zeng Q."/>
            <person name="Eisenstadt E."/>
            <person name="Fraser-Liggett C."/>
            <person name="Strausberg R."/>
            <person name="Galagan J."/>
            <person name="Birren B."/>
            <person name="Collins F.H."/>
        </authorList>
    </citation>
    <scope>NUCLEOTIDE SEQUENCE [LARGE SCALE GENOMIC DNA]</scope>
    <source>
        <strain evidence="10">JHB</strain>
    </source>
</reference>
<dbReference type="FunFam" id="3.30.160.60:FF:001843">
    <property type="entry name" value="Zinc finger 30C"/>
    <property type="match status" value="1"/>
</dbReference>
<feature type="domain" description="C2H2-type" evidence="9">
    <location>
        <begin position="359"/>
        <end position="386"/>
    </location>
</feature>
<dbReference type="Pfam" id="PF00096">
    <property type="entry name" value="zf-C2H2"/>
    <property type="match status" value="6"/>
</dbReference>
<evidence type="ECO:0000259" key="9">
    <source>
        <dbReference type="PROSITE" id="PS50157"/>
    </source>
</evidence>
<feature type="domain" description="C2H2-type" evidence="9">
    <location>
        <begin position="247"/>
        <end position="274"/>
    </location>
</feature>
<feature type="region of interest" description="Disordered" evidence="8">
    <location>
        <begin position="147"/>
        <end position="193"/>
    </location>
</feature>
<dbReference type="HOGENOM" id="CLU_505541_0_0_1"/>
<evidence type="ECO:0000313" key="10">
    <source>
        <dbReference type="EMBL" id="EDS44558.1"/>
    </source>
</evidence>
<dbReference type="OrthoDB" id="427030at2759"/>
<dbReference type="VEuPathDB" id="VectorBase:CQUJHB012424"/>
<dbReference type="PROSITE" id="PS50157">
    <property type="entry name" value="ZINC_FINGER_C2H2_2"/>
    <property type="match status" value="10"/>
</dbReference>
<feature type="domain" description="C2H2-type" evidence="9">
    <location>
        <begin position="497"/>
        <end position="524"/>
    </location>
</feature>
<dbReference type="OMA" id="QKFYECK"/>
<evidence type="ECO:0000256" key="8">
    <source>
        <dbReference type="SAM" id="MobiDB-lite"/>
    </source>
</evidence>
<dbReference type="Proteomes" id="UP000002320">
    <property type="component" value="Unassembled WGS sequence"/>
</dbReference>
<dbReference type="KEGG" id="cqu:CpipJ_CPIJ017056"/>
<feature type="domain" description="C2H2-type" evidence="9">
    <location>
        <begin position="455"/>
        <end position="478"/>
    </location>
</feature>
<dbReference type="EnsemblMetazoa" id="CPIJ017056-RA">
    <property type="protein sequence ID" value="CPIJ017056-PA"/>
    <property type="gene ID" value="CPIJ017056"/>
</dbReference>